<evidence type="ECO:0000313" key="1">
    <source>
        <dbReference type="EMBL" id="QHL87938.1"/>
    </source>
</evidence>
<keyword evidence="2" id="KW-1185">Reference proteome</keyword>
<evidence type="ECO:0000313" key="2">
    <source>
        <dbReference type="Proteomes" id="UP000464214"/>
    </source>
</evidence>
<reference evidence="1 2" key="1">
    <citation type="submission" date="2020-01" db="EMBL/GenBank/DDBJ databases">
        <authorList>
            <person name="Kim M."/>
        </authorList>
    </citation>
    <scope>NUCLEOTIDE SEQUENCE [LARGE SCALE GENOMIC DNA]</scope>
    <source>
        <strain evidence="1 2">BT10</strain>
    </source>
</reference>
<sequence length="214" mass="24095">MSNIVLDCEKVLEVGSPRWIGRNFPSLAPNQTVIAGKSMESISKAINMPCFKFGRLSIKNVFVAHDSNKLCYVYVNPNYRNYRKAFQKIIGEIQTGVHVDHVLSRSLARHFGYPYVLLCIIPGKVNSRHGYFESIKANLVGDSPEVCYSDDRVYDKILARNPTARRKKDVLLSGYTPEAKPENGLALNQQGLWSAALGLDKLNMETLIEKTFKI</sequence>
<name>A0A6P1P0M8_9BACT</name>
<dbReference type="Proteomes" id="UP000464214">
    <property type="component" value="Chromosome"/>
</dbReference>
<dbReference type="KEGG" id="nib:GU926_11045"/>
<proteinExistence type="predicted"/>
<accession>A0A6P1P0M8</accession>
<organism evidence="1 2">
    <name type="scientific">Nibribacter ruber</name>
    <dbReference type="NCBI Taxonomy" id="2698458"/>
    <lineage>
        <taxon>Bacteria</taxon>
        <taxon>Pseudomonadati</taxon>
        <taxon>Bacteroidota</taxon>
        <taxon>Cytophagia</taxon>
        <taxon>Cytophagales</taxon>
        <taxon>Hymenobacteraceae</taxon>
        <taxon>Nibribacter</taxon>
    </lineage>
</organism>
<dbReference type="AlphaFoldDB" id="A0A6P1P0M8"/>
<gene>
    <name evidence="1" type="ORF">GU926_11045</name>
</gene>
<dbReference type="EMBL" id="CP047897">
    <property type="protein sequence ID" value="QHL87938.1"/>
    <property type="molecule type" value="Genomic_DNA"/>
</dbReference>
<protein>
    <submittedName>
        <fullName evidence="1">Uncharacterized protein</fullName>
    </submittedName>
</protein>
<dbReference type="RefSeq" id="WP_160691821.1">
    <property type="nucleotide sequence ID" value="NZ_CP047897.1"/>
</dbReference>